<gene>
    <name evidence="1" type="ORF">HAX54_008905</name>
</gene>
<evidence type="ECO:0000313" key="2">
    <source>
        <dbReference type="Proteomes" id="UP000823775"/>
    </source>
</evidence>
<keyword evidence="2" id="KW-1185">Reference proteome</keyword>
<sequence length="116" mass="13294">MVSAHENNEDVLENQCINIVREQAIDIRNRPIVDNDEEIDLEAMDLTNVNTQRVVSDRAYEKAVHWTNFDDIKEALEILTAQHRSMIEHITTQDDKVMKLLKTLTTMTSNDAEIGG</sequence>
<dbReference type="EMBL" id="JACEIK010001477">
    <property type="protein sequence ID" value="MCD7469729.1"/>
    <property type="molecule type" value="Genomic_DNA"/>
</dbReference>
<organism evidence="1 2">
    <name type="scientific">Datura stramonium</name>
    <name type="common">Jimsonweed</name>
    <name type="synonym">Common thornapple</name>
    <dbReference type="NCBI Taxonomy" id="4076"/>
    <lineage>
        <taxon>Eukaryota</taxon>
        <taxon>Viridiplantae</taxon>
        <taxon>Streptophyta</taxon>
        <taxon>Embryophyta</taxon>
        <taxon>Tracheophyta</taxon>
        <taxon>Spermatophyta</taxon>
        <taxon>Magnoliopsida</taxon>
        <taxon>eudicotyledons</taxon>
        <taxon>Gunneridae</taxon>
        <taxon>Pentapetalae</taxon>
        <taxon>asterids</taxon>
        <taxon>lamiids</taxon>
        <taxon>Solanales</taxon>
        <taxon>Solanaceae</taxon>
        <taxon>Solanoideae</taxon>
        <taxon>Datureae</taxon>
        <taxon>Datura</taxon>
    </lineage>
</organism>
<protein>
    <submittedName>
        <fullName evidence="1">Uncharacterized protein</fullName>
    </submittedName>
</protein>
<reference evidence="1 2" key="1">
    <citation type="journal article" date="2021" name="BMC Genomics">
        <title>Datura genome reveals duplications of psychoactive alkaloid biosynthetic genes and high mutation rate following tissue culture.</title>
        <authorList>
            <person name="Rajewski A."/>
            <person name="Carter-House D."/>
            <person name="Stajich J."/>
            <person name="Litt A."/>
        </authorList>
    </citation>
    <scope>NUCLEOTIDE SEQUENCE [LARGE SCALE GENOMIC DNA]</scope>
    <source>
        <strain evidence="1">AR-01</strain>
    </source>
</reference>
<proteinExistence type="predicted"/>
<evidence type="ECO:0000313" key="1">
    <source>
        <dbReference type="EMBL" id="MCD7469729.1"/>
    </source>
</evidence>
<accession>A0ABS8TFM8</accession>
<name>A0ABS8TFM8_DATST</name>
<comment type="caution">
    <text evidence="1">The sequence shown here is derived from an EMBL/GenBank/DDBJ whole genome shotgun (WGS) entry which is preliminary data.</text>
</comment>
<dbReference type="Proteomes" id="UP000823775">
    <property type="component" value="Unassembled WGS sequence"/>
</dbReference>